<name>A0A1H7WUU0_STRJI</name>
<dbReference type="EMBL" id="FOAZ01000021">
    <property type="protein sequence ID" value="SEM25292.1"/>
    <property type="molecule type" value="Genomic_DNA"/>
</dbReference>
<dbReference type="AlphaFoldDB" id="A0A1H7WUU0"/>
<keyword evidence="2" id="KW-1185">Reference proteome</keyword>
<evidence type="ECO:0000313" key="1">
    <source>
        <dbReference type="EMBL" id="SEM25292.1"/>
    </source>
</evidence>
<reference evidence="2" key="1">
    <citation type="submission" date="2016-10" db="EMBL/GenBank/DDBJ databases">
        <authorList>
            <person name="Varghese N."/>
        </authorList>
    </citation>
    <scope>NUCLEOTIDE SEQUENCE [LARGE SCALE GENOMIC DNA]</scope>
    <source>
        <strain evidence="2">DSM 45096 / BCRC 16803 / CGMCC 4.1857 / CIP 109030 / JCM 12277 / KCTC 19219 / NBRC 100920 / 33214</strain>
    </source>
</reference>
<sequence length="96" mass="10942">MRLRRRIRAAVKGTFVVNHLSRLLAVHRHRISTRRGSRPLGPFRQAVLVLRCFRERGCVHCMARDVGVFQVVGHRLMTLRQCCVRGQKVAAIAANS</sequence>
<organism evidence="1 2">
    <name type="scientific">Streptacidiphilus jiangxiensis</name>
    <dbReference type="NCBI Taxonomy" id="235985"/>
    <lineage>
        <taxon>Bacteria</taxon>
        <taxon>Bacillati</taxon>
        <taxon>Actinomycetota</taxon>
        <taxon>Actinomycetes</taxon>
        <taxon>Kitasatosporales</taxon>
        <taxon>Streptomycetaceae</taxon>
        <taxon>Streptacidiphilus</taxon>
    </lineage>
</organism>
<dbReference type="STRING" id="235985.SAMN05414137_121169"/>
<gene>
    <name evidence="1" type="ORF">SAMN05414137_121169</name>
</gene>
<protein>
    <submittedName>
        <fullName evidence="1">Uncharacterized protein</fullName>
    </submittedName>
</protein>
<evidence type="ECO:0000313" key="2">
    <source>
        <dbReference type="Proteomes" id="UP000183015"/>
    </source>
</evidence>
<accession>A0A1H7WUU0</accession>
<proteinExistence type="predicted"/>
<dbReference type="Proteomes" id="UP000183015">
    <property type="component" value="Unassembled WGS sequence"/>
</dbReference>